<evidence type="ECO:0000313" key="3">
    <source>
        <dbReference type="EMBL" id="KZS95312.1"/>
    </source>
</evidence>
<dbReference type="InterPro" id="IPR005123">
    <property type="entry name" value="Oxoglu/Fe-dep_dioxygenase_dom"/>
</dbReference>
<feature type="region of interest" description="Disordered" evidence="1">
    <location>
        <begin position="1"/>
        <end position="25"/>
    </location>
</feature>
<dbReference type="GO" id="GO:0051213">
    <property type="term" value="F:dioxygenase activity"/>
    <property type="evidence" value="ECO:0007669"/>
    <property type="project" value="InterPro"/>
</dbReference>
<accession>A0A164WSC8</accession>
<proteinExistence type="predicted"/>
<dbReference type="GO" id="GO:0006307">
    <property type="term" value="P:DNA alkylation repair"/>
    <property type="evidence" value="ECO:0007669"/>
    <property type="project" value="InterPro"/>
</dbReference>
<name>A0A164WSC8_9AGAM</name>
<dbReference type="STRING" id="1314777.A0A164WSC8"/>
<dbReference type="SUPFAM" id="SSF51197">
    <property type="entry name" value="Clavaminate synthase-like"/>
    <property type="match status" value="1"/>
</dbReference>
<evidence type="ECO:0000313" key="4">
    <source>
        <dbReference type="Proteomes" id="UP000076722"/>
    </source>
</evidence>
<dbReference type="InterPro" id="IPR027450">
    <property type="entry name" value="AlkB-like"/>
</dbReference>
<keyword evidence="4" id="KW-1185">Reference proteome</keyword>
<dbReference type="Gene3D" id="2.60.120.590">
    <property type="entry name" value="Alpha-ketoglutarate-dependent dioxygenase AlkB-like"/>
    <property type="match status" value="1"/>
</dbReference>
<sequence>MQDLTTVPPARVPSPDTVRHRKAAGKNLTYLGPGDTIGEGDSDLVLDLLPAAFADQAFRQLQEEVQWAVMHHRGSEVPRLVAVQGQVAFDGSFPIYRHPADESPPLLPFTPTVLLIKEHVERVLNHPVNHVLIQLYRGGTDYISPHADKTIDVVHGSKIVNVSLGAERLMILRTKKDAALEPATIEPTKMGSVRNAQRIPLPHNSMFVLGLETNAKWLHGIRQDKRLPTEKTPSEVAFDGARISLTFRRIGTFLTADQSLIYGQGATGKTLETARPVINGVEDETNRLIMGFGNENQRSDFDWEAEYGRGSDVLHFVNEAAPAS</sequence>
<evidence type="ECO:0000259" key="2">
    <source>
        <dbReference type="PROSITE" id="PS51471"/>
    </source>
</evidence>
<dbReference type="Proteomes" id="UP000076722">
    <property type="component" value="Unassembled WGS sequence"/>
</dbReference>
<dbReference type="EMBL" id="KV419402">
    <property type="protein sequence ID" value="KZS95312.1"/>
    <property type="molecule type" value="Genomic_DNA"/>
</dbReference>
<dbReference type="InterPro" id="IPR032854">
    <property type="entry name" value="ALKBH3"/>
</dbReference>
<protein>
    <recommendedName>
        <fullName evidence="2">Fe2OG dioxygenase domain-containing protein</fullName>
    </recommendedName>
</protein>
<feature type="domain" description="Fe2OG dioxygenase" evidence="2">
    <location>
        <begin position="127"/>
        <end position="251"/>
    </location>
</feature>
<dbReference type="Pfam" id="PF13532">
    <property type="entry name" value="2OG-FeII_Oxy_2"/>
    <property type="match status" value="1"/>
</dbReference>
<dbReference type="PANTHER" id="PTHR31212:SF5">
    <property type="entry name" value="ISOCHORISMATASE FAMILY PROTEIN FAMILY (AFU_ORTHOLOGUE AFUA_3G14500)"/>
    <property type="match status" value="1"/>
</dbReference>
<reference evidence="3 4" key="1">
    <citation type="journal article" date="2016" name="Mol. Biol. Evol.">
        <title>Comparative Genomics of Early-Diverging Mushroom-Forming Fungi Provides Insights into the Origins of Lignocellulose Decay Capabilities.</title>
        <authorList>
            <person name="Nagy L.G."/>
            <person name="Riley R."/>
            <person name="Tritt A."/>
            <person name="Adam C."/>
            <person name="Daum C."/>
            <person name="Floudas D."/>
            <person name="Sun H."/>
            <person name="Yadav J.S."/>
            <person name="Pangilinan J."/>
            <person name="Larsson K.H."/>
            <person name="Matsuura K."/>
            <person name="Barry K."/>
            <person name="Labutti K."/>
            <person name="Kuo R."/>
            <person name="Ohm R.A."/>
            <person name="Bhattacharya S.S."/>
            <person name="Shirouzu T."/>
            <person name="Yoshinaga Y."/>
            <person name="Martin F.M."/>
            <person name="Grigoriev I.V."/>
            <person name="Hibbett D.S."/>
        </authorList>
    </citation>
    <scope>NUCLEOTIDE SEQUENCE [LARGE SCALE GENOMIC DNA]</scope>
    <source>
        <strain evidence="3 4">HHB9708</strain>
    </source>
</reference>
<evidence type="ECO:0000256" key="1">
    <source>
        <dbReference type="SAM" id="MobiDB-lite"/>
    </source>
</evidence>
<dbReference type="InterPro" id="IPR037151">
    <property type="entry name" value="AlkB-like_sf"/>
</dbReference>
<dbReference type="PROSITE" id="PS51471">
    <property type="entry name" value="FE2OG_OXY"/>
    <property type="match status" value="1"/>
</dbReference>
<dbReference type="PANTHER" id="PTHR31212">
    <property type="entry name" value="ALPHA-KETOGLUTARATE-DEPENDENT DIOXYGENASE ALKB HOMOLOG 3"/>
    <property type="match status" value="1"/>
</dbReference>
<dbReference type="AlphaFoldDB" id="A0A164WSC8"/>
<gene>
    <name evidence="3" type="ORF">SISNIDRAFT_408794</name>
</gene>
<organism evidence="3 4">
    <name type="scientific">Sistotremastrum niveocremeum HHB9708</name>
    <dbReference type="NCBI Taxonomy" id="1314777"/>
    <lineage>
        <taxon>Eukaryota</taxon>
        <taxon>Fungi</taxon>
        <taxon>Dikarya</taxon>
        <taxon>Basidiomycota</taxon>
        <taxon>Agaricomycotina</taxon>
        <taxon>Agaricomycetes</taxon>
        <taxon>Sistotremastrales</taxon>
        <taxon>Sistotremastraceae</taxon>
        <taxon>Sertulicium</taxon>
        <taxon>Sertulicium niveocremeum</taxon>
    </lineage>
</organism>
<dbReference type="OrthoDB" id="445341at2759"/>